<dbReference type="SUPFAM" id="SSF53474">
    <property type="entry name" value="alpha/beta-Hydrolases"/>
    <property type="match status" value="1"/>
</dbReference>
<dbReference type="RefSeq" id="WP_137450001.1">
    <property type="nucleotide sequence ID" value="NZ_SZZH01000003.1"/>
</dbReference>
<dbReference type="InterPro" id="IPR000073">
    <property type="entry name" value="AB_hydrolase_1"/>
</dbReference>
<evidence type="ECO:0000313" key="2">
    <source>
        <dbReference type="EMBL" id="TKV58338.1"/>
    </source>
</evidence>
<evidence type="ECO:0000313" key="3">
    <source>
        <dbReference type="Proteomes" id="UP000306985"/>
    </source>
</evidence>
<organism evidence="2 3">
    <name type="scientific">Nakamurella flava</name>
    <dbReference type="NCBI Taxonomy" id="2576308"/>
    <lineage>
        <taxon>Bacteria</taxon>
        <taxon>Bacillati</taxon>
        <taxon>Actinomycetota</taxon>
        <taxon>Actinomycetes</taxon>
        <taxon>Nakamurellales</taxon>
        <taxon>Nakamurellaceae</taxon>
        <taxon>Nakamurella</taxon>
    </lineage>
</organism>
<dbReference type="Pfam" id="PF00561">
    <property type="entry name" value="Abhydrolase_1"/>
    <property type="match status" value="1"/>
</dbReference>
<keyword evidence="2" id="KW-0378">Hydrolase</keyword>
<dbReference type="AlphaFoldDB" id="A0A4U6QE67"/>
<dbReference type="Proteomes" id="UP000306985">
    <property type="component" value="Unassembled WGS sequence"/>
</dbReference>
<dbReference type="InterPro" id="IPR029058">
    <property type="entry name" value="AB_hydrolase_fold"/>
</dbReference>
<comment type="caution">
    <text evidence="2">The sequence shown here is derived from an EMBL/GenBank/DDBJ whole genome shotgun (WGS) entry which is preliminary data.</text>
</comment>
<dbReference type="PANTHER" id="PTHR43433:SF5">
    <property type="entry name" value="AB HYDROLASE-1 DOMAIN-CONTAINING PROTEIN"/>
    <property type="match status" value="1"/>
</dbReference>
<keyword evidence="3" id="KW-1185">Reference proteome</keyword>
<name>A0A4U6QE67_9ACTN</name>
<feature type="domain" description="AB hydrolase-1" evidence="1">
    <location>
        <begin position="37"/>
        <end position="268"/>
    </location>
</feature>
<evidence type="ECO:0000259" key="1">
    <source>
        <dbReference type="Pfam" id="PF00561"/>
    </source>
</evidence>
<proteinExistence type="predicted"/>
<sequence>MSAQPPSARYADTPTRTVDAGGISYAYRALGPTGEVPVVFLVHLAANLDNWDPAVIDAVARKRHVITVDTRGVGATTGRVPGTVEEMADDAATFIRALGHDEVDVVGLSLGGMVAQALALTHPTVIRRLVLAGTGPRGGAGIDKVARVTFLDMLRAAVTRSDPKEFLFFHRDPAGRQAARAFLGRLGQRTENRDRAVSVAAFLTQLAAVRRWGRGTSVDLTRLRQPTMIVNGDDDRMVPTALSHDLHRRIPGSALLIYPHSGHTAMFQFPQRFAADLEEFLG</sequence>
<accession>A0A4U6QE67</accession>
<protein>
    <submittedName>
        <fullName evidence="2">Alpha/beta hydrolase</fullName>
    </submittedName>
</protein>
<dbReference type="PRINTS" id="PR00111">
    <property type="entry name" value="ABHYDROLASE"/>
</dbReference>
<dbReference type="EMBL" id="SZZH01000003">
    <property type="protein sequence ID" value="TKV58338.1"/>
    <property type="molecule type" value="Genomic_DNA"/>
</dbReference>
<dbReference type="PANTHER" id="PTHR43433">
    <property type="entry name" value="HYDROLASE, ALPHA/BETA FOLD FAMILY PROTEIN"/>
    <property type="match status" value="1"/>
</dbReference>
<dbReference type="OrthoDB" id="7958481at2"/>
<dbReference type="InterPro" id="IPR050471">
    <property type="entry name" value="AB_hydrolase"/>
</dbReference>
<reference evidence="2 3" key="1">
    <citation type="submission" date="2019-05" db="EMBL/GenBank/DDBJ databases">
        <title>Nakamurella sp. N5BH11, whole genome shotgun sequence.</title>
        <authorList>
            <person name="Tuo L."/>
        </authorList>
    </citation>
    <scope>NUCLEOTIDE SEQUENCE [LARGE SCALE GENOMIC DNA]</scope>
    <source>
        <strain evidence="2 3">N5BH11</strain>
    </source>
</reference>
<dbReference type="GO" id="GO:0016787">
    <property type="term" value="F:hydrolase activity"/>
    <property type="evidence" value="ECO:0007669"/>
    <property type="project" value="UniProtKB-KW"/>
</dbReference>
<dbReference type="Gene3D" id="3.40.50.1820">
    <property type="entry name" value="alpha/beta hydrolase"/>
    <property type="match status" value="1"/>
</dbReference>
<gene>
    <name evidence="2" type="ORF">FDO65_12230</name>
</gene>